<proteinExistence type="predicted"/>
<evidence type="ECO:0000313" key="2">
    <source>
        <dbReference type="Proteomes" id="UP001066276"/>
    </source>
</evidence>
<evidence type="ECO:0000313" key="1">
    <source>
        <dbReference type="EMBL" id="KAJ1136194.1"/>
    </source>
</evidence>
<comment type="caution">
    <text evidence="1">The sequence shown here is derived from an EMBL/GenBank/DDBJ whole genome shotgun (WGS) entry which is preliminary data.</text>
</comment>
<organism evidence="1 2">
    <name type="scientific">Pleurodeles waltl</name>
    <name type="common">Iberian ribbed newt</name>
    <dbReference type="NCBI Taxonomy" id="8319"/>
    <lineage>
        <taxon>Eukaryota</taxon>
        <taxon>Metazoa</taxon>
        <taxon>Chordata</taxon>
        <taxon>Craniata</taxon>
        <taxon>Vertebrata</taxon>
        <taxon>Euteleostomi</taxon>
        <taxon>Amphibia</taxon>
        <taxon>Batrachia</taxon>
        <taxon>Caudata</taxon>
        <taxon>Salamandroidea</taxon>
        <taxon>Salamandridae</taxon>
        <taxon>Pleurodelinae</taxon>
        <taxon>Pleurodeles</taxon>
    </lineage>
</organism>
<name>A0AAV7Q9D2_PLEWA</name>
<gene>
    <name evidence="1" type="ORF">NDU88_002612</name>
</gene>
<dbReference type="EMBL" id="JANPWB010000010">
    <property type="protein sequence ID" value="KAJ1136194.1"/>
    <property type="molecule type" value="Genomic_DNA"/>
</dbReference>
<dbReference type="AlphaFoldDB" id="A0AAV7Q9D2"/>
<reference evidence="1" key="1">
    <citation type="journal article" date="2022" name="bioRxiv">
        <title>Sequencing and chromosome-scale assembly of the giantPleurodeles waltlgenome.</title>
        <authorList>
            <person name="Brown T."/>
            <person name="Elewa A."/>
            <person name="Iarovenko S."/>
            <person name="Subramanian E."/>
            <person name="Araus A.J."/>
            <person name="Petzold A."/>
            <person name="Susuki M."/>
            <person name="Suzuki K.-i.T."/>
            <person name="Hayashi T."/>
            <person name="Toyoda A."/>
            <person name="Oliveira C."/>
            <person name="Osipova E."/>
            <person name="Leigh N.D."/>
            <person name="Simon A."/>
            <person name="Yun M.H."/>
        </authorList>
    </citation>
    <scope>NUCLEOTIDE SEQUENCE</scope>
    <source>
        <strain evidence="1">20211129_DDA</strain>
        <tissue evidence="1">Liver</tissue>
    </source>
</reference>
<keyword evidence="2" id="KW-1185">Reference proteome</keyword>
<accession>A0AAV7Q9D2</accession>
<dbReference type="Proteomes" id="UP001066276">
    <property type="component" value="Chromosome 6"/>
</dbReference>
<protein>
    <submittedName>
        <fullName evidence="1">Uncharacterized protein</fullName>
    </submittedName>
</protein>
<sequence length="196" mass="21879">MLQGRLRGDPFSQLSQISLLFQVLYPVFAPRPTQTKPRPEGFVPGRQLARACWLFTSRSRRCAVSPHPRSYPCTSLDGSGGPPTPQGPPRGASVFSLLRSDSWPLSSKAGAQPSRSSEAVAILVPHGCRRDTLFSPQPLFFVHRCLHRIRQEDFRSVECILPLVFGTWRCYYFGWAPFVAPERRTRRAASSTAGHA</sequence>